<dbReference type="PANTHER" id="PTHR32285">
    <property type="entry name" value="PROTEIN TRICHOME BIREFRINGENCE-LIKE 9-RELATED"/>
    <property type="match status" value="1"/>
</dbReference>
<dbReference type="Pfam" id="PF14416">
    <property type="entry name" value="PMR5N"/>
    <property type="match status" value="1"/>
</dbReference>
<reference evidence="4" key="1">
    <citation type="submission" date="2016-06" db="EMBL/GenBank/DDBJ databases">
        <title>Parallel loss of symbiosis genes in relatives of nitrogen-fixing non-legume Parasponia.</title>
        <authorList>
            <person name="Van Velzen R."/>
            <person name="Holmer R."/>
            <person name="Bu F."/>
            <person name="Rutten L."/>
            <person name="Van Zeijl A."/>
            <person name="Liu W."/>
            <person name="Santuari L."/>
            <person name="Cao Q."/>
            <person name="Sharma T."/>
            <person name="Shen D."/>
            <person name="Roswanjaya Y."/>
            <person name="Wardhani T."/>
            <person name="Kalhor M.S."/>
            <person name="Jansen J."/>
            <person name="Van den Hoogen J."/>
            <person name="Gungor B."/>
            <person name="Hartog M."/>
            <person name="Hontelez J."/>
            <person name="Verver J."/>
            <person name="Yang W.-C."/>
            <person name="Schijlen E."/>
            <person name="Repin R."/>
            <person name="Schilthuizen M."/>
            <person name="Schranz E."/>
            <person name="Heidstra R."/>
            <person name="Miyata K."/>
            <person name="Fedorova E."/>
            <person name="Kohlen W."/>
            <person name="Bisseling T."/>
            <person name="Smit S."/>
            <person name="Geurts R."/>
        </authorList>
    </citation>
    <scope>NUCLEOTIDE SEQUENCE [LARGE SCALE GENOMIC DNA]</scope>
    <source>
        <strain evidence="4">cv. RG33-2</strain>
    </source>
</reference>
<sequence length="158" mass="18151">MTKNTPYFEGSINAKSKKFKRLNLLKPSRAILGLFLLTVLFIISSFFYWNFETSANGTSRHHSVAWVASMSGLSLMSSVLSSCGNEGLGFVDEEDGDSCDIFYGNWVWDQSYPLYKSPDCPFLDEGFRCSENGRPNNFYTKWRWQPKDCDLPRFEVFT</sequence>
<dbReference type="InterPro" id="IPR029962">
    <property type="entry name" value="TBL"/>
</dbReference>
<gene>
    <name evidence="3" type="ORF">TorRG33x02_274730</name>
</gene>
<dbReference type="PANTHER" id="PTHR32285:SF213">
    <property type="entry name" value="PROTEIN TRICHOME BIREFRINGENCE-LIKE 11"/>
    <property type="match status" value="1"/>
</dbReference>
<comment type="caution">
    <text evidence="3">The sequence shown here is derived from an EMBL/GenBank/DDBJ whole genome shotgun (WGS) entry which is preliminary data.</text>
</comment>
<evidence type="ECO:0000256" key="1">
    <source>
        <dbReference type="SAM" id="Phobius"/>
    </source>
</evidence>
<dbReference type="OrthoDB" id="1185058at2759"/>
<accession>A0A2P5CS86</accession>
<evidence type="ECO:0000259" key="2">
    <source>
        <dbReference type="Pfam" id="PF14416"/>
    </source>
</evidence>
<dbReference type="InterPro" id="IPR025846">
    <property type="entry name" value="TBL_N"/>
</dbReference>
<keyword evidence="1" id="KW-1133">Transmembrane helix</keyword>
<keyword evidence="1" id="KW-0472">Membrane</keyword>
<keyword evidence="4" id="KW-1185">Reference proteome</keyword>
<organism evidence="3 4">
    <name type="scientific">Trema orientale</name>
    <name type="common">Charcoal tree</name>
    <name type="synonym">Celtis orientalis</name>
    <dbReference type="NCBI Taxonomy" id="63057"/>
    <lineage>
        <taxon>Eukaryota</taxon>
        <taxon>Viridiplantae</taxon>
        <taxon>Streptophyta</taxon>
        <taxon>Embryophyta</taxon>
        <taxon>Tracheophyta</taxon>
        <taxon>Spermatophyta</taxon>
        <taxon>Magnoliopsida</taxon>
        <taxon>eudicotyledons</taxon>
        <taxon>Gunneridae</taxon>
        <taxon>Pentapetalae</taxon>
        <taxon>rosids</taxon>
        <taxon>fabids</taxon>
        <taxon>Rosales</taxon>
        <taxon>Cannabaceae</taxon>
        <taxon>Trema</taxon>
    </lineage>
</organism>
<dbReference type="STRING" id="63057.A0A2P5CS86"/>
<dbReference type="GO" id="GO:0005794">
    <property type="term" value="C:Golgi apparatus"/>
    <property type="evidence" value="ECO:0007669"/>
    <property type="project" value="TreeGrafter"/>
</dbReference>
<protein>
    <submittedName>
        <fullName evidence="3">Trichome birefringence-like family</fullName>
    </submittedName>
</protein>
<dbReference type="EMBL" id="JXTC01000332">
    <property type="protein sequence ID" value="PON63918.1"/>
    <property type="molecule type" value="Genomic_DNA"/>
</dbReference>
<name>A0A2P5CS86_TREOI</name>
<dbReference type="Proteomes" id="UP000237000">
    <property type="component" value="Unassembled WGS sequence"/>
</dbReference>
<evidence type="ECO:0000313" key="4">
    <source>
        <dbReference type="Proteomes" id="UP000237000"/>
    </source>
</evidence>
<evidence type="ECO:0000313" key="3">
    <source>
        <dbReference type="EMBL" id="PON63918.1"/>
    </source>
</evidence>
<proteinExistence type="predicted"/>
<dbReference type="AlphaFoldDB" id="A0A2P5CS86"/>
<feature type="domain" description="Trichome birefringence-like N-terminal" evidence="2">
    <location>
        <begin position="98"/>
        <end position="150"/>
    </location>
</feature>
<feature type="transmembrane region" description="Helical" evidence="1">
    <location>
        <begin position="30"/>
        <end position="51"/>
    </location>
</feature>
<keyword evidence="1" id="KW-0812">Transmembrane</keyword>
<dbReference type="GO" id="GO:0016413">
    <property type="term" value="F:O-acetyltransferase activity"/>
    <property type="evidence" value="ECO:0007669"/>
    <property type="project" value="InterPro"/>
</dbReference>
<dbReference type="InParanoid" id="A0A2P5CS86"/>